<dbReference type="EMBL" id="JBHZOL010000011">
    <property type="protein sequence ID" value="MFE4105039.1"/>
    <property type="molecule type" value="Genomic_DNA"/>
</dbReference>
<evidence type="ECO:0000259" key="2">
    <source>
        <dbReference type="Pfam" id="PF20522"/>
    </source>
</evidence>
<comment type="caution">
    <text evidence="3">The sequence shown here is derived from an EMBL/GenBank/DDBJ whole genome shotgun (WGS) entry which is preliminary data.</text>
</comment>
<dbReference type="Proteomes" id="UP001600165">
    <property type="component" value="Unassembled WGS sequence"/>
</dbReference>
<gene>
    <name evidence="3" type="ORF">ACFVKH_02035</name>
</gene>
<dbReference type="PANTHER" id="PTHR36046">
    <property type="entry name" value="PROTEIN, PUTATIVE-RELATED"/>
    <property type="match status" value="1"/>
</dbReference>
<dbReference type="RefSeq" id="WP_377960944.1">
    <property type="nucleotide sequence ID" value="NZ_JBHZOL010000011.1"/>
</dbReference>
<proteinExistence type="predicted"/>
<keyword evidence="1" id="KW-0812">Transmembrane</keyword>
<accession>A0ABW6IC81</accession>
<keyword evidence="1" id="KW-1133">Transmembrane helix</keyword>
<dbReference type="Pfam" id="PF20522">
    <property type="entry name" value="DUF6737"/>
    <property type="match status" value="1"/>
</dbReference>
<reference evidence="3 4" key="1">
    <citation type="submission" date="2024-10" db="EMBL/GenBank/DDBJ databases">
        <authorList>
            <person name="Ratan Roy A."/>
            <person name="Morales Sandoval P.H."/>
            <person name="De Los Santos Villalobos S."/>
            <person name="Chakraborty S."/>
            <person name="Mukherjee J."/>
        </authorList>
    </citation>
    <scope>NUCLEOTIDE SEQUENCE [LARGE SCALE GENOMIC DNA]</scope>
    <source>
        <strain evidence="3 4">S1</strain>
    </source>
</reference>
<evidence type="ECO:0000256" key="1">
    <source>
        <dbReference type="SAM" id="Phobius"/>
    </source>
</evidence>
<feature type="domain" description="DUF6737" evidence="2">
    <location>
        <begin position="8"/>
        <end position="63"/>
    </location>
</feature>
<dbReference type="InterPro" id="IPR046625">
    <property type="entry name" value="DUF6737"/>
</dbReference>
<sequence>MSQSLPPSLWQLKPWWCQPWSIVLTGLAAPAAVWGFSHRLWLAAPVGVGVLLWWLVFLYWVPKQYKAYVQGAQAPDETAT</sequence>
<feature type="transmembrane region" description="Helical" evidence="1">
    <location>
        <begin position="20"/>
        <end position="36"/>
    </location>
</feature>
<dbReference type="PANTHER" id="PTHR36046:SF1">
    <property type="entry name" value="DUF6737 DOMAIN-CONTAINING PROTEIN"/>
    <property type="match status" value="1"/>
</dbReference>
<keyword evidence="4" id="KW-1185">Reference proteome</keyword>
<protein>
    <submittedName>
        <fullName evidence="3">DUF6737 family protein</fullName>
    </submittedName>
</protein>
<feature type="transmembrane region" description="Helical" evidence="1">
    <location>
        <begin position="42"/>
        <end position="61"/>
    </location>
</feature>
<keyword evidence="1" id="KW-0472">Membrane</keyword>
<evidence type="ECO:0000313" key="4">
    <source>
        <dbReference type="Proteomes" id="UP001600165"/>
    </source>
</evidence>
<name>A0ABW6IC81_9CYAN</name>
<evidence type="ECO:0000313" key="3">
    <source>
        <dbReference type="EMBL" id="MFE4105039.1"/>
    </source>
</evidence>
<organism evidence="3 4">
    <name type="scientific">Almyronema epifaneia S1</name>
    <dbReference type="NCBI Taxonomy" id="2991925"/>
    <lineage>
        <taxon>Bacteria</taxon>
        <taxon>Bacillati</taxon>
        <taxon>Cyanobacteriota</taxon>
        <taxon>Cyanophyceae</taxon>
        <taxon>Nodosilineales</taxon>
        <taxon>Nodosilineaceae</taxon>
        <taxon>Almyronema</taxon>
        <taxon>Almyronema epifaneia</taxon>
    </lineage>
</organism>